<sequence length="55" mass="6455">MVYTDNRVIESSAVMADNNLYRYRLTRIWDENKKVVGVIMLNPSKATRLKLIIQL</sequence>
<dbReference type="InterPro" id="IPR012441">
    <property type="entry name" value="DUF1643"/>
</dbReference>
<comment type="caution">
    <text evidence="1">The sequence shown here is derived from an EMBL/GenBank/DDBJ whole genome shotgun (WGS) entry which is preliminary data.</text>
</comment>
<dbReference type="Proteomes" id="UP000652153">
    <property type="component" value="Unassembled WGS sequence"/>
</dbReference>
<accession>A0ABQ1YWD3</accession>
<name>A0ABQ1YWD3_9BACL</name>
<gene>
    <name evidence="1" type="ORF">GCM10008014_00710</name>
</gene>
<evidence type="ECO:0000313" key="1">
    <source>
        <dbReference type="EMBL" id="GGH41314.1"/>
    </source>
</evidence>
<dbReference type="EMBL" id="BMFU01000001">
    <property type="protein sequence ID" value="GGH41314.1"/>
    <property type="molecule type" value="Genomic_DNA"/>
</dbReference>
<keyword evidence="2" id="KW-1185">Reference proteome</keyword>
<dbReference type="Pfam" id="PF07799">
    <property type="entry name" value="DUF1643"/>
    <property type="match status" value="1"/>
</dbReference>
<evidence type="ECO:0000313" key="2">
    <source>
        <dbReference type="Proteomes" id="UP000652153"/>
    </source>
</evidence>
<reference evidence="2" key="1">
    <citation type="journal article" date="2019" name="Int. J. Syst. Evol. Microbiol.">
        <title>The Global Catalogue of Microorganisms (GCM) 10K type strain sequencing project: providing services to taxonomists for standard genome sequencing and annotation.</title>
        <authorList>
            <consortium name="The Broad Institute Genomics Platform"/>
            <consortium name="The Broad Institute Genome Sequencing Center for Infectious Disease"/>
            <person name="Wu L."/>
            <person name="Ma J."/>
        </authorList>
    </citation>
    <scope>NUCLEOTIDE SEQUENCE [LARGE SCALE GENOMIC DNA]</scope>
    <source>
        <strain evidence="2">CGMCC 1.12770</strain>
    </source>
</reference>
<proteinExistence type="predicted"/>
<organism evidence="1 2">
    <name type="scientific">Paenibacillus silvae</name>
    <dbReference type="NCBI Taxonomy" id="1325358"/>
    <lineage>
        <taxon>Bacteria</taxon>
        <taxon>Bacillati</taxon>
        <taxon>Bacillota</taxon>
        <taxon>Bacilli</taxon>
        <taxon>Bacillales</taxon>
        <taxon>Paenibacillaceae</taxon>
        <taxon>Paenibacillus</taxon>
    </lineage>
</organism>
<protein>
    <submittedName>
        <fullName evidence="1">Uncharacterized protein</fullName>
    </submittedName>
</protein>